<dbReference type="EMBL" id="AYKW01000023">
    <property type="protein sequence ID" value="PIL29218.1"/>
    <property type="molecule type" value="Genomic_DNA"/>
</dbReference>
<dbReference type="OrthoDB" id="674604at2759"/>
<comment type="caution">
    <text evidence="4">The sequence shown here is derived from an EMBL/GenBank/DDBJ whole genome shotgun (WGS) entry which is preliminary data.</text>
</comment>
<evidence type="ECO:0000313" key="4">
    <source>
        <dbReference type="EMBL" id="PIL29218.1"/>
    </source>
</evidence>
<gene>
    <name evidence="4" type="ORF">GSI_09267</name>
</gene>
<evidence type="ECO:0000313" key="5">
    <source>
        <dbReference type="Proteomes" id="UP000230002"/>
    </source>
</evidence>
<name>A0A2G8S6P8_9APHY</name>
<evidence type="ECO:0000256" key="1">
    <source>
        <dbReference type="SAM" id="MobiDB-lite"/>
    </source>
</evidence>
<feature type="domain" description="Heterokaryon incompatibility" evidence="2">
    <location>
        <begin position="21"/>
        <end position="151"/>
    </location>
</feature>
<dbReference type="AlphaFoldDB" id="A0A2G8S6P8"/>
<protein>
    <submittedName>
        <fullName evidence="4">Uncharacterized protein</fullName>
    </submittedName>
</protein>
<feature type="region of interest" description="Disordered" evidence="1">
    <location>
        <begin position="666"/>
        <end position="703"/>
    </location>
</feature>
<dbReference type="PANTHER" id="PTHR10622:SF10">
    <property type="entry name" value="HET DOMAIN-CONTAINING PROTEIN"/>
    <property type="match status" value="1"/>
</dbReference>
<evidence type="ECO:0000259" key="2">
    <source>
        <dbReference type="Pfam" id="PF06985"/>
    </source>
</evidence>
<feature type="compositionally biased region" description="Acidic residues" evidence="1">
    <location>
        <begin position="668"/>
        <end position="680"/>
    </location>
</feature>
<feature type="compositionally biased region" description="Basic and acidic residues" evidence="1">
    <location>
        <begin position="681"/>
        <end position="690"/>
    </location>
</feature>
<accession>A0A2G8S6P8</accession>
<dbReference type="InterPro" id="IPR010730">
    <property type="entry name" value="HET"/>
</dbReference>
<organism evidence="4 5">
    <name type="scientific">Ganoderma sinense ZZ0214-1</name>
    <dbReference type="NCBI Taxonomy" id="1077348"/>
    <lineage>
        <taxon>Eukaryota</taxon>
        <taxon>Fungi</taxon>
        <taxon>Dikarya</taxon>
        <taxon>Basidiomycota</taxon>
        <taxon>Agaricomycotina</taxon>
        <taxon>Agaricomycetes</taxon>
        <taxon>Polyporales</taxon>
        <taxon>Polyporaceae</taxon>
        <taxon>Ganoderma</taxon>
    </lineage>
</organism>
<evidence type="ECO:0000259" key="3">
    <source>
        <dbReference type="Pfam" id="PF26640"/>
    </source>
</evidence>
<dbReference type="PANTHER" id="PTHR10622">
    <property type="entry name" value="HET DOMAIN-CONTAINING PROTEIN"/>
    <property type="match status" value="1"/>
</dbReference>
<keyword evidence="5" id="KW-1185">Reference proteome</keyword>
<dbReference type="InterPro" id="IPR058525">
    <property type="entry name" value="DUF8212"/>
</dbReference>
<dbReference type="Proteomes" id="UP000230002">
    <property type="component" value="Unassembled WGS sequence"/>
</dbReference>
<dbReference type="Pfam" id="PF26640">
    <property type="entry name" value="DUF8212"/>
    <property type="match status" value="1"/>
</dbReference>
<feature type="domain" description="DUF8212" evidence="3">
    <location>
        <begin position="265"/>
        <end position="491"/>
    </location>
</feature>
<reference evidence="4 5" key="1">
    <citation type="journal article" date="2015" name="Sci. Rep.">
        <title>Chromosome-level genome map provides insights into diverse defense mechanisms in the medicinal fungus Ganoderma sinense.</title>
        <authorList>
            <person name="Zhu Y."/>
            <person name="Xu J."/>
            <person name="Sun C."/>
            <person name="Zhou S."/>
            <person name="Xu H."/>
            <person name="Nelson D.R."/>
            <person name="Qian J."/>
            <person name="Song J."/>
            <person name="Luo H."/>
            <person name="Xiang L."/>
            <person name="Li Y."/>
            <person name="Xu Z."/>
            <person name="Ji A."/>
            <person name="Wang L."/>
            <person name="Lu S."/>
            <person name="Hayward A."/>
            <person name="Sun W."/>
            <person name="Li X."/>
            <person name="Schwartz D.C."/>
            <person name="Wang Y."/>
            <person name="Chen S."/>
        </authorList>
    </citation>
    <scope>NUCLEOTIDE SEQUENCE [LARGE SCALE GENOMIC DNA]</scope>
    <source>
        <strain evidence="4 5">ZZ0214-1</strain>
    </source>
</reference>
<sequence>MRLLDTKTGQFVNHDPRTDIYAILSHTWVPEGEQTYQELQAIQRDYDSNGFSRLAYPPQVVSARLAPTTTSTQRPAATNYKIPQPASIWDDPKLSPKIRLACETAREAGFRYLWIDSCCIDKMNSAEWSEAINSMYAWYRDAKICFAFLSDVPTSPPSRDSRFRTSRWFTRGWTLQELLAPREVVFLSTEWKYLGTRDDLAPLLQTITGIDRGVLRQEVSLDAVSVAKRMSWASTRETTRLEDEAYSLLGIFDLHMSTMYGEGRRAFRRLQEEILKRIPDQSLFAWGNPGIGPVPATFLPCVADLLESTPAEAIGQAAASTSGRGAPFLSSVGRPMFVDARSMFATSPRDFYASGSIAPFVDHDSFAALLGGIDIPVQDYSPSPYGTRTQLPLLSLSNKLGFSPEDYDFCIAILACTDQRYGDSRLLGRLCVVQRYQSPSSKLHRLYATGLLQANLNGLCSLFVLPHAQVLKQQDLLRHINVQTVYLPNPDRELPPHKDEDFPYGPVRDLGDEGITKVTVQFPQWAVDRLRAQGYVVNVSPRTHDTKTGALIALSKGPNTLHIIYQYSVSKLHRVGVIDFIARIYRIQPESVPHASLSRNSRHAGLARTMATLYTSVTLRVRYGQRSANDITSVSFLDGSTVVVRVDLELVSAACYHLKFSVESENSSSEDEATVEADDSVDPRSDEGRFVLRTGVIRMGSPD</sequence>
<dbReference type="Pfam" id="PF06985">
    <property type="entry name" value="HET"/>
    <property type="match status" value="1"/>
</dbReference>
<proteinExistence type="predicted"/>